<evidence type="ECO:0000313" key="2">
    <source>
        <dbReference type="EMBL" id="SFQ18965.1"/>
    </source>
</evidence>
<evidence type="ECO:0008006" key="4">
    <source>
        <dbReference type="Google" id="ProtNLM"/>
    </source>
</evidence>
<feature type="region of interest" description="Disordered" evidence="1">
    <location>
        <begin position="28"/>
        <end position="62"/>
    </location>
</feature>
<gene>
    <name evidence="2" type="ORF">SAMN05421853_102343</name>
</gene>
<accession>A0A1I5WH05</accession>
<dbReference type="EMBL" id="FOXV01000002">
    <property type="protein sequence ID" value="SFQ18965.1"/>
    <property type="molecule type" value="Genomic_DNA"/>
</dbReference>
<protein>
    <recommendedName>
        <fullName evidence="4">D-galactarate dehydratase</fullName>
    </recommendedName>
</protein>
<dbReference type="AlphaFoldDB" id="A0A1I5WH05"/>
<sequence>MQLSRIALLAVPALMAGCSQVEGFFGAGQSDPGPSAAAPAESAAPAATGGPVRPPANAVTADDFDTSTDAERQAAAAPAQGGDAELGQVVVSLGAAAEPGFWLETPLVDAVTPGRVELANGESAQVELRPAPAGSGSRLSLPAMRLLNIPLTDLPEVTVYRSEGSA</sequence>
<dbReference type="PROSITE" id="PS51257">
    <property type="entry name" value="PROKAR_LIPOPROTEIN"/>
    <property type="match status" value="1"/>
</dbReference>
<evidence type="ECO:0000256" key="1">
    <source>
        <dbReference type="SAM" id="MobiDB-lite"/>
    </source>
</evidence>
<evidence type="ECO:0000313" key="3">
    <source>
        <dbReference type="Proteomes" id="UP000243106"/>
    </source>
</evidence>
<dbReference type="STRING" id="93684.SAMN05421853_102343"/>
<name>A0A1I5WH05_9RHOB</name>
<dbReference type="RefSeq" id="WP_245760180.1">
    <property type="nucleotide sequence ID" value="NZ_FOXV01000002.1"/>
</dbReference>
<reference evidence="3" key="1">
    <citation type="submission" date="2016-10" db="EMBL/GenBank/DDBJ databases">
        <authorList>
            <person name="Varghese N."/>
            <person name="Submissions S."/>
        </authorList>
    </citation>
    <scope>NUCLEOTIDE SEQUENCE [LARGE SCALE GENOMIC DNA]</scope>
    <source>
        <strain evidence="3">JCM 10271</strain>
    </source>
</reference>
<keyword evidence="3" id="KW-1185">Reference proteome</keyword>
<organism evidence="2 3">
    <name type="scientific">Roseivivax halotolerans</name>
    <dbReference type="NCBI Taxonomy" id="93684"/>
    <lineage>
        <taxon>Bacteria</taxon>
        <taxon>Pseudomonadati</taxon>
        <taxon>Pseudomonadota</taxon>
        <taxon>Alphaproteobacteria</taxon>
        <taxon>Rhodobacterales</taxon>
        <taxon>Roseobacteraceae</taxon>
        <taxon>Roseivivax</taxon>
    </lineage>
</organism>
<proteinExistence type="predicted"/>
<feature type="compositionally biased region" description="Low complexity" evidence="1">
    <location>
        <begin position="28"/>
        <end position="51"/>
    </location>
</feature>
<dbReference type="Proteomes" id="UP000243106">
    <property type="component" value="Unassembled WGS sequence"/>
</dbReference>